<keyword evidence="5 7" id="KW-1133">Transmembrane helix</keyword>
<dbReference type="PANTHER" id="PTHR30489:SF0">
    <property type="entry name" value="LIPOPROTEIN-RELEASING SYSTEM TRANSMEMBRANE PROTEIN LOLE"/>
    <property type="match status" value="1"/>
</dbReference>
<feature type="domain" description="ABC3 transporter permease C-terminal" evidence="8">
    <location>
        <begin position="269"/>
        <end position="397"/>
    </location>
</feature>
<keyword evidence="6 7" id="KW-0472">Membrane</keyword>
<dbReference type="Proteomes" id="UP000288096">
    <property type="component" value="Unassembled WGS sequence"/>
</dbReference>
<keyword evidence="3" id="KW-1003">Cell membrane</keyword>
<dbReference type="GO" id="GO:0044874">
    <property type="term" value="P:lipoprotein localization to outer membrane"/>
    <property type="evidence" value="ECO:0007669"/>
    <property type="project" value="TreeGrafter"/>
</dbReference>
<dbReference type="Pfam" id="PF02687">
    <property type="entry name" value="FtsX"/>
    <property type="match status" value="1"/>
</dbReference>
<evidence type="ECO:0000256" key="7">
    <source>
        <dbReference type="SAM" id="Phobius"/>
    </source>
</evidence>
<evidence type="ECO:0000256" key="5">
    <source>
        <dbReference type="ARBA" id="ARBA00022989"/>
    </source>
</evidence>
<evidence type="ECO:0000256" key="3">
    <source>
        <dbReference type="ARBA" id="ARBA00022475"/>
    </source>
</evidence>
<keyword evidence="4 7" id="KW-0812">Transmembrane</keyword>
<evidence type="ECO:0000313" key="11">
    <source>
        <dbReference type="Proteomes" id="UP000288096"/>
    </source>
</evidence>
<evidence type="ECO:0000259" key="9">
    <source>
        <dbReference type="Pfam" id="PF12704"/>
    </source>
</evidence>
<dbReference type="PROSITE" id="PS51257">
    <property type="entry name" value="PROKAR_LIPOPROTEIN"/>
    <property type="match status" value="1"/>
</dbReference>
<sequence>MAWRNIWRNRRRSVLTICAIAFACALLVFMLSFQFGTYEAMINTAVRVHTGYFQVQAADYQEKQEIRLVVPDPDAVGRVLDRIANVRAYTFRAVAFSLASSKERTYGISVTGIDPEREATVSSLKSLVRQGEYLSARDEHQALVGALLARNLRVGIGDTVTLLGQGRDGSVAASVVTVRGIFSSGQDAFDRSSIHIPLSAFQEIYFMRGAVHQVVGVTPTLWDVPGVIREAEAGLKGLNSPKPLAVPDWRALMPGLAQGIYMDLISGLIFYLLLIIVVAFSILNTFLMAIFERTREFGVMMAMGTTTGRLTRLLLTESLLMTMMGIVCGVVLGSLVTLWFQAHGIDFGEASEILRQYGISGRMYPRLSIISASVGPALVFFITFWTALYPALRVRRLRPVEAMSYV</sequence>
<protein>
    <submittedName>
        <fullName evidence="10">ABC transporter permease</fullName>
    </submittedName>
</protein>
<feature type="transmembrane region" description="Helical" evidence="7">
    <location>
        <begin position="319"/>
        <end position="340"/>
    </location>
</feature>
<feature type="transmembrane region" description="Helical" evidence="7">
    <location>
        <begin position="367"/>
        <end position="388"/>
    </location>
</feature>
<dbReference type="InterPro" id="IPR025857">
    <property type="entry name" value="MacB_PCD"/>
</dbReference>
<keyword evidence="11" id="KW-1185">Reference proteome</keyword>
<evidence type="ECO:0000256" key="6">
    <source>
        <dbReference type="ARBA" id="ARBA00023136"/>
    </source>
</evidence>
<dbReference type="InterPro" id="IPR051447">
    <property type="entry name" value="Lipoprotein-release_system"/>
</dbReference>
<reference evidence="11" key="1">
    <citation type="submission" date="2017-11" db="EMBL/GenBank/DDBJ databases">
        <authorList>
            <person name="Watanabe M."/>
            <person name="Kojima H."/>
        </authorList>
    </citation>
    <scope>NUCLEOTIDE SEQUENCE [LARGE SCALE GENOMIC DNA]</scope>
    <source>
        <strain evidence="11">Tokyo 01</strain>
    </source>
</reference>
<evidence type="ECO:0000313" key="10">
    <source>
        <dbReference type="EMBL" id="GBC61774.1"/>
    </source>
</evidence>
<reference evidence="11" key="2">
    <citation type="submission" date="2019-01" db="EMBL/GenBank/DDBJ databases">
        <title>Genome sequence of Desulfonema ishimotonii strain Tokyo 01.</title>
        <authorList>
            <person name="Fukui M."/>
        </authorList>
    </citation>
    <scope>NUCLEOTIDE SEQUENCE [LARGE SCALE GENOMIC DNA]</scope>
    <source>
        <strain evidence="11">Tokyo 01</strain>
    </source>
</reference>
<dbReference type="GO" id="GO:0098797">
    <property type="term" value="C:plasma membrane protein complex"/>
    <property type="evidence" value="ECO:0007669"/>
    <property type="project" value="TreeGrafter"/>
</dbReference>
<name>A0A401FXW0_9BACT</name>
<dbReference type="EMBL" id="BEXT01000001">
    <property type="protein sequence ID" value="GBC61774.1"/>
    <property type="molecule type" value="Genomic_DNA"/>
</dbReference>
<feature type="domain" description="MacB-like periplasmic core" evidence="9">
    <location>
        <begin position="13"/>
        <end position="213"/>
    </location>
</feature>
<organism evidence="10 11">
    <name type="scientific">Desulfonema ishimotonii</name>
    <dbReference type="NCBI Taxonomy" id="45657"/>
    <lineage>
        <taxon>Bacteria</taxon>
        <taxon>Pseudomonadati</taxon>
        <taxon>Thermodesulfobacteriota</taxon>
        <taxon>Desulfobacteria</taxon>
        <taxon>Desulfobacterales</taxon>
        <taxon>Desulfococcaceae</taxon>
        <taxon>Desulfonema</taxon>
    </lineage>
</organism>
<gene>
    <name evidence="10" type="ORF">DENIS_2736</name>
</gene>
<dbReference type="PANTHER" id="PTHR30489">
    <property type="entry name" value="LIPOPROTEIN-RELEASING SYSTEM TRANSMEMBRANE PROTEIN LOLE"/>
    <property type="match status" value="1"/>
</dbReference>
<feature type="transmembrane region" description="Helical" evidence="7">
    <location>
        <begin position="268"/>
        <end position="291"/>
    </location>
</feature>
<comment type="caution">
    <text evidence="10">The sequence shown here is derived from an EMBL/GenBank/DDBJ whole genome shotgun (WGS) entry which is preliminary data.</text>
</comment>
<evidence type="ECO:0000256" key="1">
    <source>
        <dbReference type="ARBA" id="ARBA00004651"/>
    </source>
</evidence>
<comment type="subcellular location">
    <subcellularLocation>
        <location evidence="1">Cell membrane</location>
        <topology evidence="1">Multi-pass membrane protein</topology>
    </subcellularLocation>
</comment>
<evidence type="ECO:0000256" key="2">
    <source>
        <dbReference type="ARBA" id="ARBA00005236"/>
    </source>
</evidence>
<proteinExistence type="inferred from homology"/>
<comment type="similarity">
    <text evidence="2">Belongs to the ABC-4 integral membrane protein family. LolC/E subfamily.</text>
</comment>
<dbReference type="OrthoDB" id="9809768at2"/>
<dbReference type="AlphaFoldDB" id="A0A401FXW0"/>
<accession>A0A401FXW0</accession>
<dbReference type="InterPro" id="IPR003838">
    <property type="entry name" value="ABC3_permease_C"/>
</dbReference>
<dbReference type="Pfam" id="PF12704">
    <property type="entry name" value="MacB_PCD"/>
    <property type="match status" value="1"/>
</dbReference>
<evidence type="ECO:0000259" key="8">
    <source>
        <dbReference type="Pfam" id="PF02687"/>
    </source>
</evidence>
<evidence type="ECO:0000256" key="4">
    <source>
        <dbReference type="ARBA" id="ARBA00022692"/>
    </source>
</evidence>